<dbReference type="AlphaFoldDB" id="L5K2P8"/>
<evidence type="ECO:0000256" key="10">
    <source>
        <dbReference type="ARBA" id="ARBA00038229"/>
    </source>
</evidence>
<dbReference type="Pfam" id="PF04003">
    <property type="entry name" value="Utp12"/>
    <property type="match status" value="1"/>
</dbReference>
<dbReference type="Proteomes" id="UP000010552">
    <property type="component" value="Unassembled WGS sequence"/>
</dbReference>
<comment type="subunit">
    <text evidence="9">Part of the small subunit (SSU) processome, composed of more than 70 proteins and the RNA chaperone small nucleolar RNA (snoRNA) U3.</text>
</comment>
<dbReference type="InterPro" id="IPR019775">
    <property type="entry name" value="WD40_repeat_CS"/>
</dbReference>
<dbReference type="GO" id="GO:0032040">
    <property type="term" value="C:small-subunit processome"/>
    <property type="evidence" value="ECO:0007669"/>
    <property type="project" value="TreeGrafter"/>
</dbReference>
<keyword evidence="5" id="KW-0677">Repeat</keyword>
<dbReference type="PROSITE" id="PS50082">
    <property type="entry name" value="WD_REPEATS_2"/>
    <property type="match status" value="9"/>
</dbReference>
<feature type="repeat" description="WD" evidence="12">
    <location>
        <begin position="279"/>
        <end position="320"/>
    </location>
</feature>
<reference evidence="16" key="1">
    <citation type="journal article" date="2013" name="Science">
        <title>Comparative analysis of bat genomes provides insight into the evolution of flight and immunity.</title>
        <authorList>
            <person name="Zhang G."/>
            <person name="Cowled C."/>
            <person name="Shi Z."/>
            <person name="Huang Z."/>
            <person name="Bishop-Lilly K.A."/>
            <person name="Fang X."/>
            <person name="Wynne J.W."/>
            <person name="Xiong Z."/>
            <person name="Baker M.L."/>
            <person name="Zhao W."/>
            <person name="Tachedjian M."/>
            <person name="Zhu Y."/>
            <person name="Zhou P."/>
            <person name="Jiang X."/>
            <person name="Ng J."/>
            <person name="Yang L."/>
            <person name="Wu L."/>
            <person name="Xiao J."/>
            <person name="Feng Y."/>
            <person name="Chen Y."/>
            <person name="Sun X."/>
            <person name="Zhang Y."/>
            <person name="Marsh G.A."/>
            <person name="Crameri G."/>
            <person name="Broder C.C."/>
            <person name="Frey K.G."/>
            <person name="Wang L.F."/>
            <person name="Wang J."/>
        </authorList>
    </citation>
    <scope>NUCLEOTIDE SEQUENCE [LARGE SCALE GENOMIC DNA]</scope>
</reference>
<comment type="similarity">
    <text evidence="10">Belongs to the WD repeat WDR3/UTP12 family.</text>
</comment>
<dbReference type="FunFam" id="2.130.10.10:FF:000172">
    <property type="entry name" value="WD repeat domain 3"/>
    <property type="match status" value="1"/>
</dbReference>
<organism evidence="15 16">
    <name type="scientific">Pteropus alecto</name>
    <name type="common">Black flying fox</name>
    <dbReference type="NCBI Taxonomy" id="9402"/>
    <lineage>
        <taxon>Eukaryota</taxon>
        <taxon>Metazoa</taxon>
        <taxon>Chordata</taxon>
        <taxon>Craniata</taxon>
        <taxon>Vertebrata</taxon>
        <taxon>Euteleostomi</taxon>
        <taxon>Mammalia</taxon>
        <taxon>Eutheria</taxon>
        <taxon>Laurasiatheria</taxon>
        <taxon>Chiroptera</taxon>
        <taxon>Yinpterochiroptera</taxon>
        <taxon>Pteropodoidea</taxon>
        <taxon>Pteropodidae</taxon>
        <taxon>Pteropodinae</taxon>
        <taxon>Pteropus</taxon>
    </lineage>
</organism>
<dbReference type="InterPro" id="IPR001680">
    <property type="entry name" value="WD40_rpt"/>
</dbReference>
<keyword evidence="16" id="KW-1185">Reference proteome</keyword>
<comment type="subcellular location">
    <subcellularLocation>
        <location evidence="1">Nucleus</location>
        <location evidence="1">Nucleolus</location>
    </subcellularLocation>
</comment>
<dbReference type="STRING" id="9402.L5K2P8"/>
<feature type="repeat" description="WD" evidence="12">
    <location>
        <begin position="587"/>
        <end position="627"/>
    </location>
</feature>
<sequence>MPRVLTSLSPPSLLAALAAPTPAPRLFAWLAVLQNSDQNSPQRASSPVFPLPKAGQGASLCSRSGGPIRAAGGAAEAPRGKRPSGIPGQPSRGLGAYGEAKSHRAEATSCNSSPRRNADFRSRPALANQTPVLTSLPPGRRRKRRAEEGPGADPEGVGPVGGSKRPRTSWGPRPCNMGLTKQYLRYVASAVFGLIGSQKANIVFVTLRGEKGRYVAVPACEHVFIWDLRKGEKILILQGLKQEVTCLCPSPDGLHLAVGYEDGSVRIFSLLSGEGNVTFNGHKAAITSLKYDQLGGRLASGSKDTDIIVWDVINESGLYRLKGHKDAITQALFLREKNLLVSSGKDTVVKWWDLDTQHCFKTMVGHRTEVWGLVLVSEEKRLITGASDSELRAWDIAYLQEIEDLEEPEAKKIKASSPGTQDTHRAEVDPLEMDEAPEDRILTCKKAGSIMREGRDRVVSLAVDRTGRILACHGTDSVLEVFCILSKEEIQKKMDKKMKKARKKAKLNSCQGEEEGLEVTVEMTLQDEIQRVTNIKTSAKIKSFDLIHSPHGEVKAVFLLQNNMVELYSLSPSTPTPQPVRTSRITLGGHRSDVRTLSFSSDNIAVLSAAADSVKIWNRSTLQCIRTMTCDYALCSFFVPGDRQVVIGTKTGKLQLYDLASGSLLEAIDAHDGALWSMSLSPDQRGFVTGGADKSVKFWDFELVKDENSTQKRLSVKQTRTLQLDEDVLCVNYSPNQKLLAVSLLDCTVKIFYVDTLKFFLSLYGHKLPVICMDISYDGALIATGSADRNVKIWGLDFGDCHKSLFAHDDSVMHLKFVPKSHLFFTAGKDRKIKQWDADRFEHVQTLEGHHQEIWCLAVSPNGDYVVSSSHDKSLRLWERTREPLILEEEREMQREAEYEESVAKEDQPAVPGEVQGENYFTGKKTIETVKAAERIMEAIELYREETAKMKEHKAICKAAGTEVPLPTNPILLAYGSISPSAYVLEIFKGIKSSELEESLLVLPFSYVPDILKLSNEFMQLGSDVELLCRCLFFLLRIHFGQITSNQMLVPVIEKLKETTISKVSQVRDVIGFNMAGLDYLKRECEAKSEVMFFAEATSQLEEKKRKRKKREKLILTLT</sequence>
<dbReference type="GO" id="GO:0034388">
    <property type="term" value="C:Pwp2p-containing subcomplex of 90S preribosome"/>
    <property type="evidence" value="ECO:0007669"/>
    <property type="project" value="TreeGrafter"/>
</dbReference>
<keyword evidence="2" id="KW-1017">Isopeptide bond</keyword>
<evidence type="ECO:0000256" key="7">
    <source>
        <dbReference type="ARBA" id="ARBA00023242"/>
    </source>
</evidence>
<dbReference type="eggNOG" id="KOG0306">
    <property type="taxonomic scope" value="Eukaryota"/>
</dbReference>
<dbReference type="PRINTS" id="PR00320">
    <property type="entry name" value="GPROTEINBRPT"/>
</dbReference>
<dbReference type="FunCoup" id="L5K2P8">
    <property type="interactions" value="3932"/>
</dbReference>
<evidence type="ECO:0000256" key="4">
    <source>
        <dbReference type="ARBA" id="ARBA00022574"/>
    </source>
</evidence>
<evidence type="ECO:0000256" key="8">
    <source>
        <dbReference type="ARBA" id="ARBA00035000"/>
    </source>
</evidence>
<dbReference type="Pfam" id="PF25172">
    <property type="entry name" value="Beta-prop_WDR3_2nd"/>
    <property type="match status" value="1"/>
</dbReference>
<feature type="repeat" description="WD" evidence="12">
    <location>
        <begin position="321"/>
        <end position="362"/>
    </location>
</feature>
<evidence type="ECO:0000256" key="12">
    <source>
        <dbReference type="PROSITE-ProRule" id="PRU00221"/>
    </source>
</evidence>
<dbReference type="FunFam" id="2.130.10.10:FF:001148">
    <property type="entry name" value="WD repeat-containing protein 3"/>
    <property type="match status" value="1"/>
</dbReference>
<dbReference type="InterPro" id="IPR051570">
    <property type="entry name" value="TBC1_cilium_biogenesis"/>
</dbReference>
<dbReference type="GO" id="GO:0030515">
    <property type="term" value="F:snoRNA binding"/>
    <property type="evidence" value="ECO:0007669"/>
    <property type="project" value="TreeGrafter"/>
</dbReference>
<evidence type="ECO:0000256" key="3">
    <source>
        <dbReference type="ARBA" id="ARBA00022553"/>
    </source>
</evidence>
<dbReference type="PROSITE" id="PS50294">
    <property type="entry name" value="WD_REPEATS_REGION"/>
    <property type="match status" value="7"/>
</dbReference>
<name>L5K2P8_PTEAL</name>
<feature type="repeat" description="WD" evidence="12">
    <location>
        <begin position="847"/>
        <end position="879"/>
    </location>
</feature>
<dbReference type="CDD" id="cd00200">
    <property type="entry name" value="WD40"/>
    <property type="match status" value="2"/>
</dbReference>
<evidence type="ECO:0000256" key="2">
    <source>
        <dbReference type="ARBA" id="ARBA00022499"/>
    </source>
</evidence>
<feature type="repeat" description="WD" evidence="12">
    <location>
        <begin position="763"/>
        <end position="804"/>
    </location>
</feature>
<feature type="repeat" description="WD" evidence="12">
    <location>
        <begin position="237"/>
        <end position="278"/>
    </location>
</feature>
<dbReference type="EMBL" id="KB031037">
    <property type="protein sequence ID" value="ELK05959.1"/>
    <property type="molecule type" value="Genomic_DNA"/>
</dbReference>
<dbReference type="FunFam" id="2.130.10.10:FF:000177">
    <property type="entry name" value="WD repeat domain 3"/>
    <property type="match status" value="1"/>
</dbReference>
<evidence type="ECO:0000313" key="16">
    <source>
        <dbReference type="Proteomes" id="UP000010552"/>
    </source>
</evidence>
<dbReference type="GO" id="GO:0030490">
    <property type="term" value="P:maturation of SSU-rRNA"/>
    <property type="evidence" value="ECO:0007669"/>
    <property type="project" value="TreeGrafter"/>
</dbReference>
<dbReference type="SMART" id="SM00320">
    <property type="entry name" value="WD40"/>
    <property type="match status" value="12"/>
</dbReference>
<comment type="function">
    <text evidence="8">Part of the small subunit (SSU) processome, first precursor of the small eukaryotic ribosomal subunit. During the assembly of the SSU processome in the nucleolus, many ribosome biogenesis factors, an RNA chaperone and ribosomal proteins associate with the nascent pre-rRNA and work in concert to generate RNA folding, modifications, rearrangements and cleavage as well as targeted degradation of pre-ribosomal RNA by the RNA exosome.</text>
</comment>
<feature type="repeat" description="WD" evidence="12">
    <location>
        <begin position="363"/>
        <end position="404"/>
    </location>
</feature>
<evidence type="ECO:0000256" key="6">
    <source>
        <dbReference type="ARBA" id="ARBA00022843"/>
    </source>
</evidence>
<evidence type="ECO:0000256" key="1">
    <source>
        <dbReference type="ARBA" id="ARBA00004604"/>
    </source>
</evidence>
<keyword evidence="4 12" id="KW-0853">WD repeat</keyword>
<feature type="repeat" description="WD" evidence="12">
    <location>
        <begin position="805"/>
        <end position="846"/>
    </location>
</feature>
<evidence type="ECO:0000313" key="15">
    <source>
        <dbReference type="EMBL" id="ELK05959.1"/>
    </source>
</evidence>
<protein>
    <recommendedName>
        <fullName evidence="11">WD repeat-containing protein 3</fullName>
    </recommendedName>
</protein>
<dbReference type="FunFam" id="2.130.10.10:FF:000307">
    <property type="entry name" value="WD repeat domain 3"/>
    <property type="match status" value="1"/>
</dbReference>
<feature type="region of interest" description="Disordered" evidence="13">
    <location>
        <begin position="38"/>
        <end position="173"/>
    </location>
</feature>
<evidence type="ECO:0000256" key="13">
    <source>
        <dbReference type="SAM" id="MobiDB-lite"/>
    </source>
</evidence>
<dbReference type="Gene3D" id="2.130.10.10">
    <property type="entry name" value="YVTN repeat-like/Quinoprotein amine dehydrogenase"/>
    <property type="match status" value="4"/>
</dbReference>
<evidence type="ECO:0000256" key="5">
    <source>
        <dbReference type="ARBA" id="ARBA00022737"/>
    </source>
</evidence>
<dbReference type="SUPFAM" id="SSF50998">
    <property type="entry name" value="Quinoprotein alcohol dehydrogenase-like"/>
    <property type="match status" value="1"/>
</dbReference>
<keyword evidence="7" id="KW-0539">Nucleus</keyword>
<feature type="domain" description="Small-subunit processome Utp12" evidence="14">
    <location>
        <begin position="981"/>
        <end position="1083"/>
    </location>
</feature>
<dbReference type="Pfam" id="PF25173">
    <property type="entry name" value="Beta-prop_WDR3_1st"/>
    <property type="match status" value="1"/>
</dbReference>
<keyword evidence="6" id="KW-0832">Ubl conjugation</keyword>
<dbReference type="PANTHER" id="PTHR19853:SF0">
    <property type="entry name" value="WD REPEAT-CONTAINING PROTEIN 3"/>
    <property type="match status" value="1"/>
</dbReference>
<accession>L5K2P8</accession>
<evidence type="ECO:0000256" key="11">
    <source>
        <dbReference type="ARBA" id="ARBA00070105"/>
    </source>
</evidence>
<dbReference type="InParanoid" id="L5K2P8"/>
<feature type="compositionally biased region" description="Low complexity" evidence="13">
    <location>
        <begin position="65"/>
        <end position="77"/>
    </location>
</feature>
<feature type="repeat" description="WD" evidence="12">
    <location>
        <begin position="668"/>
        <end position="702"/>
    </location>
</feature>
<gene>
    <name evidence="15" type="ORF">PAL_GLEAN10017463</name>
</gene>
<dbReference type="PANTHER" id="PTHR19853">
    <property type="entry name" value="WD REPEAT CONTAINING PROTEIN 3 WDR3"/>
    <property type="match status" value="1"/>
</dbReference>
<dbReference type="InterPro" id="IPR011047">
    <property type="entry name" value="Quinoprotein_ADH-like_sf"/>
</dbReference>
<evidence type="ECO:0000256" key="9">
    <source>
        <dbReference type="ARBA" id="ARBA00035020"/>
    </source>
</evidence>
<dbReference type="InterPro" id="IPR007148">
    <property type="entry name" value="SSU_processome_Utp12"/>
</dbReference>
<evidence type="ECO:0000259" key="14">
    <source>
        <dbReference type="Pfam" id="PF04003"/>
    </source>
</evidence>
<dbReference type="SUPFAM" id="SSF75011">
    <property type="entry name" value="3-carboxy-cis,cis-mucoante lactonizing enzyme"/>
    <property type="match status" value="1"/>
</dbReference>
<dbReference type="InterPro" id="IPR015943">
    <property type="entry name" value="WD40/YVTN_repeat-like_dom_sf"/>
</dbReference>
<proteinExistence type="inferred from homology"/>
<keyword evidence="3" id="KW-0597">Phosphoprotein</keyword>
<dbReference type="PROSITE" id="PS00678">
    <property type="entry name" value="WD_REPEATS_1"/>
    <property type="match status" value="2"/>
</dbReference>
<dbReference type="InterPro" id="IPR020472">
    <property type="entry name" value="WD40_PAC1"/>
</dbReference>